<keyword evidence="1" id="KW-1133">Transmembrane helix</keyword>
<keyword evidence="1" id="KW-0812">Transmembrane</keyword>
<proteinExistence type="predicted"/>
<evidence type="ECO:0000256" key="1">
    <source>
        <dbReference type="SAM" id="Phobius"/>
    </source>
</evidence>
<dbReference type="Proteomes" id="UP000572268">
    <property type="component" value="Unassembled WGS sequence"/>
</dbReference>
<evidence type="ECO:0000313" key="3">
    <source>
        <dbReference type="Proteomes" id="UP000572268"/>
    </source>
</evidence>
<reference evidence="2 3" key="1">
    <citation type="submission" date="2020-04" db="EMBL/GenBank/DDBJ databases">
        <title>Perkinsus olseni comparative genomics.</title>
        <authorList>
            <person name="Bogema D.R."/>
        </authorList>
    </citation>
    <scope>NUCLEOTIDE SEQUENCE [LARGE SCALE GENOMIC DNA]</scope>
    <source>
        <strain evidence="2">ATCC PRA-31</strain>
    </source>
</reference>
<accession>A0A7J6KML8</accession>
<dbReference type="AlphaFoldDB" id="A0A7J6KML8"/>
<dbReference type="EMBL" id="JABANN010002341">
    <property type="protein sequence ID" value="KAF4647821.1"/>
    <property type="molecule type" value="Genomic_DNA"/>
</dbReference>
<name>A0A7J6KML8_PEROL</name>
<feature type="non-terminal residue" evidence="2">
    <location>
        <position position="201"/>
    </location>
</feature>
<evidence type="ECO:0000313" key="2">
    <source>
        <dbReference type="EMBL" id="KAF4647821.1"/>
    </source>
</evidence>
<organism evidence="2 3">
    <name type="scientific">Perkinsus olseni</name>
    <name type="common">Perkinsus atlanticus</name>
    <dbReference type="NCBI Taxonomy" id="32597"/>
    <lineage>
        <taxon>Eukaryota</taxon>
        <taxon>Sar</taxon>
        <taxon>Alveolata</taxon>
        <taxon>Perkinsozoa</taxon>
        <taxon>Perkinsea</taxon>
        <taxon>Perkinsida</taxon>
        <taxon>Perkinsidae</taxon>
        <taxon>Perkinsus</taxon>
    </lineage>
</organism>
<feature type="transmembrane region" description="Helical" evidence="1">
    <location>
        <begin position="178"/>
        <end position="198"/>
    </location>
</feature>
<sequence>MLMTGTIPKPPASLDDIAPRDRWSSQGVFGGINLKEASGEDVAAEEAKLVEVLRKRASDIRRRRDDCLRDFNMVWLERREEARNSFDQTLARKQTKESLKVGDRVLLAERSPSKLAPRWSKPQGVVALRGLRCIIKDDNGTLREVHLRYVRSFVVMMRRFHKLRALSVIDVRRLMMRMLIMVTAMAIMMLRLQVLYVLDQS</sequence>
<protein>
    <submittedName>
        <fullName evidence="2">Uncharacterized protein</fullName>
    </submittedName>
</protein>
<gene>
    <name evidence="2" type="ORF">FOL46_003722</name>
</gene>
<comment type="caution">
    <text evidence="2">The sequence shown here is derived from an EMBL/GenBank/DDBJ whole genome shotgun (WGS) entry which is preliminary data.</text>
</comment>
<keyword evidence="1" id="KW-0472">Membrane</keyword>